<keyword evidence="4 5" id="KW-0413">Isomerase</keyword>
<dbReference type="GeneID" id="19017756"/>
<evidence type="ECO:0000313" key="8">
    <source>
        <dbReference type="Proteomes" id="UP000198341"/>
    </source>
</evidence>
<gene>
    <name evidence="7" type="ORF">Bathy01g00200</name>
</gene>
<dbReference type="RefSeq" id="XP_007515186.1">
    <property type="nucleotide sequence ID" value="XM_007515124.1"/>
</dbReference>
<organism evidence="7 8">
    <name type="scientific">Bathycoccus prasinos</name>
    <dbReference type="NCBI Taxonomy" id="41875"/>
    <lineage>
        <taxon>Eukaryota</taxon>
        <taxon>Viridiplantae</taxon>
        <taxon>Chlorophyta</taxon>
        <taxon>Mamiellophyceae</taxon>
        <taxon>Mamiellales</taxon>
        <taxon>Bathycoccaceae</taxon>
        <taxon>Bathycoccus</taxon>
    </lineage>
</organism>
<dbReference type="OrthoDB" id="77911at2759"/>
<evidence type="ECO:0000313" key="7">
    <source>
        <dbReference type="EMBL" id="CCO14065.1"/>
    </source>
</evidence>
<sequence>MNTIALSQTSLTPLKCKSSLSSSSVLKARKSSTTTTTKCINNNYNKMSSTAKEEDITLVIEQQNQKSLSSSSLQSKFARAAVGASLALSLALSPTSAALAANGLPDEEVKVLCDAECVKSLDSIEMVTTPSGLQYKDIIVGDGEMPPIGFQVVADYVAMNEKGLIFDNSVEKGKPNDIRLTGDPESATVIVGLDEGLLSMRSGGLRRLYIPGDLAFPKGLASAPGRPKIPPNSPVMFDVKLLYIPGLD</sequence>
<accession>K8ENQ3</accession>
<evidence type="ECO:0000256" key="2">
    <source>
        <dbReference type="ARBA" id="ARBA00013194"/>
    </source>
</evidence>
<dbReference type="InterPro" id="IPR046357">
    <property type="entry name" value="PPIase_dom_sf"/>
</dbReference>
<keyword evidence="8" id="KW-1185">Reference proteome</keyword>
<dbReference type="STRING" id="41875.K8ENQ3"/>
<name>K8ENQ3_9CHLO</name>
<dbReference type="Proteomes" id="UP000198341">
    <property type="component" value="Chromosome 1"/>
</dbReference>
<keyword evidence="3 5" id="KW-0697">Rotamase</keyword>
<dbReference type="PANTHER" id="PTHR43811">
    <property type="entry name" value="FKBP-TYPE PEPTIDYL-PROLYL CIS-TRANS ISOMERASE FKPA"/>
    <property type="match status" value="1"/>
</dbReference>
<dbReference type="InterPro" id="IPR001179">
    <property type="entry name" value="PPIase_FKBP_dom"/>
</dbReference>
<dbReference type="Pfam" id="PF00254">
    <property type="entry name" value="FKBP_C"/>
    <property type="match status" value="1"/>
</dbReference>
<protein>
    <recommendedName>
        <fullName evidence="2 5">peptidylprolyl isomerase</fullName>
        <ecNumber evidence="2 5">5.2.1.8</ecNumber>
    </recommendedName>
</protein>
<reference evidence="7 8" key="1">
    <citation type="submission" date="2011-10" db="EMBL/GenBank/DDBJ databases">
        <authorList>
            <person name="Genoscope - CEA"/>
        </authorList>
    </citation>
    <scope>NUCLEOTIDE SEQUENCE [LARGE SCALE GENOMIC DNA]</scope>
    <source>
        <strain evidence="7 8">RCC 1105</strain>
    </source>
</reference>
<dbReference type="Gene3D" id="3.10.50.40">
    <property type="match status" value="1"/>
</dbReference>
<dbReference type="eggNOG" id="KOG0552">
    <property type="taxonomic scope" value="Eukaryota"/>
</dbReference>
<dbReference type="AlphaFoldDB" id="K8ENQ3"/>
<feature type="domain" description="PPIase FKBP-type" evidence="6">
    <location>
        <begin position="149"/>
        <end position="245"/>
    </location>
</feature>
<proteinExistence type="predicted"/>
<dbReference type="PROSITE" id="PS50059">
    <property type="entry name" value="FKBP_PPIASE"/>
    <property type="match status" value="1"/>
</dbReference>
<dbReference type="SUPFAM" id="SSF54534">
    <property type="entry name" value="FKBP-like"/>
    <property type="match status" value="1"/>
</dbReference>
<evidence type="ECO:0000256" key="1">
    <source>
        <dbReference type="ARBA" id="ARBA00000971"/>
    </source>
</evidence>
<comment type="catalytic activity">
    <reaction evidence="1 5">
        <text>[protein]-peptidylproline (omega=180) = [protein]-peptidylproline (omega=0)</text>
        <dbReference type="Rhea" id="RHEA:16237"/>
        <dbReference type="Rhea" id="RHEA-COMP:10747"/>
        <dbReference type="Rhea" id="RHEA-COMP:10748"/>
        <dbReference type="ChEBI" id="CHEBI:83833"/>
        <dbReference type="ChEBI" id="CHEBI:83834"/>
        <dbReference type="EC" id="5.2.1.8"/>
    </reaction>
</comment>
<evidence type="ECO:0000256" key="4">
    <source>
        <dbReference type="ARBA" id="ARBA00023235"/>
    </source>
</evidence>
<dbReference type="KEGG" id="bpg:Bathy01g00200"/>
<dbReference type="EMBL" id="FO082278">
    <property type="protein sequence ID" value="CCO14065.1"/>
    <property type="molecule type" value="Genomic_DNA"/>
</dbReference>
<evidence type="ECO:0000256" key="3">
    <source>
        <dbReference type="ARBA" id="ARBA00023110"/>
    </source>
</evidence>
<dbReference type="GO" id="GO:0003755">
    <property type="term" value="F:peptidyl-prolyl cis-trans isomerase activity"/>
    <property type="evidence" value="ECO:0007669"/>
    <property type="project" value="UniProtKB-KW"/>
</dbReference>
<dbReference type="PANTHER" id="PTHR43811:SF17">
    <property type="entry name" value="PEPTIDYL-PROLYL CIS-TRANS ISOMERASE FKBP16-3, CHLOROPLASTIC"/>
    <property type="match status" value="1"/>
</dbReference>
<evidence type="ECO:0000259" key="6">
    <source>
        <dbReference type="PROSITE" id="PS50059"/>
    </source>
</evidence>
<evidence type="ECO:0000256" key="5">
    <source>
        <dbReference type="PROSITE-ProRule" id="PRU00277"/>
    </source>
</evidence>
<dbReference type="EC" id="5.2.1.8" evidence="2 5"/>